<dbReference type="Pfam" id="PF06925">
    <property type="entry name" value="MGDG_synth"/>
    <property type="match status" value="1"/>
</dbReference>
<sequence length="370" mass="42283">MNVLILTASTGGGHIRASNALKSYFKEKDNAINVNVVDTFKYINPLLDKTVTNGYLYLAKKTPKLYGKLYKLSNDKPMMNNYVNRMNSIFAKKLIPLIEEFKPQIILTTHPFSTEMIAYLKDKKKINVPLICIMTDYGPHNAWIRDNVNEYIVSNDDMMKEMIKSGVGKDKIHSFGIPIENDFYDDKKNSIYMNDVNLNHHKKVVLMMAGSFGVKNILGIYEDIIDIDYDFELIIVTGRNKKLYEKFQEKVALSEKDVKLIYFTEQIVKYMKCADMIITKPGGLTVTEALACNIPLVIFDAIPGQEEDNADFLIKNNMAIRLSSDDKSIRNTIEVLLTNDEKLKTMKKACIAFDKSKSCENIFSLIKEIK</sequence>
<proteinExistence type="inferred from homology"/>
<dbReference type="PANTHER" id="PTHR43025:SF3">
    <property type="entry name" value="MONOGALACTOSYLDIACYLGLYCEROL SYNTHASE 1, CHLOROPLASTIC"/>
    <property type="match status" value="1"/>
</dbReference>
<evidence type="ECO:0000256" key="1">
    <source>
        <dbReference type="ARBA" id="ARBA00004370"/>
    </source>
</evidence>
<evidence type="ECO:0000259" key="5">
    <source>
        <dbReference type="Pfam" id="PF04101"/>
    </source>
</evidence>
<evidence type="ECO:0000313" key="7">
    <source>
        <dbReference type="EMBL" id="MBC5639435.1"/>
    </source>
</evidence>
<keyword evidence="3" id="KW-0328">Glycosyltransferase</keyword>
<dbReference type="RefSeq" id="WP_186834704.1">
    <property type="nucleotide sequence ID" value="NZ_JACOOQ010000003.1"/>
</dbReference>
<dbReference type="Proteomes" id="UP000662088">
    <property type="component" value="Unassembled WGS sequence"/>
</dbReference>
<dbReference type="Gene3D" id="3.40.50.2000">
    <property type="entry name" value="Glycogen Phosphorylase B"/>
    <property type="match status" value="2"/>
</dbReference>
<dbReference type="EMBL" id="JACOOQ010000003">
    <property type="protein sequence ID" value="MBC5639435.1"/>
    <property type="molecule type" value="Genomic_DNA"/>
</dbReference>
<dbReference type="Pfam" id="PF04101">
    <property type="entry name" value="Glyco_tran_28_C"/>
    <property type="match status" value="1"/>
</dbReference>
<keyword evidence="4 7" id="KW-0808">Transferase</keyword>
<accession>A0A8I0A5G3</accession>
<comment type="caution">
    <text evidence="7">The sequence shown here is derived from an EMBL/GenBank/DDBJ whole genome shotgun (WGS) entry which is preliminary data.</text>
</comment>
<dbReference type="GO" id="GO:0009247">
    <property type="term" value="P:glycolipid biosynthetic process"/>
    <property type="evidence" value="ECO:0007669"/>
    <property type="project" value="InterPro"/>
</dbReference>
<organism evidence="7 8">
    <name type="scientific">Clostridium lentum</name>
    <dbReference type="NCBI Taxonomy" id="2763037"/>
    <lineage>
        <taxon>Bacteria</taxon>
        <taxon>Bacillati</taxon>
        <taxon>Bacillota</taxon>
        <taxon>Clostridia</taxon>
        <taxon>Eubacteriales</taxon>
        <taxon>Clostridiaceae</taxon>
        <taxon>Clostridium</taxon>
    </lineage>
</organism>
<dbReference type="SUPFAM" id="SSF53756">
    <property type="entry name" value="UDP-Glycosyltransferase/glycogen phosphorylase"/>
    <property type="match status" value="1"/>
</dbReference>
<evidence type="ECO:0000313" key="8">
    <source>
        <dbReference type="Proteomes" id="UP000662088"/>
    </source>
</evidence>
<gene>
    <name evidence="7" type="ORF">H8R92_03120</name>
</gene>
<reference evidence="7" key="1">
    <citation type="submission" date="2020-08" db="EMBL/GenBank/DDBJ databases">
        <title>Genome public.</title>
        <authorList>
            <person name="Liu C."/>
            <person name="Sun Q."/>
        </authorList>
    </citation>
    <scope>NUCLEOTIDE SEQUENCE</scope>
    <source>
        <strain evidence="7">NSJ-42</strain>
    </source>
</reference>
<dbReference type="GO" id="GO:0016758">
    <property type="term" value="F:hexosyltransferase activity"/>
    <property type="evidence" value="ECO:0007669"/>
    <property type="project" value="InterPro"/>
</dbReference>
<keyword evidence="8" id="KW-1185">Reference proteome</keyword>
<feature type="domain" description="Glycosyl transferase family 28 C-terminal" evidence="5">
    <location>
        <begin position="228"/>
        <end position="353"/>
    </location>
</feature>
<dbReference type="InterPro" id="IPR050519">
    <property type="entry name" value="Glycosyltransf_28_UgtP"/>
</dbReference>
<dbReference type="InterPro" id="IPR009695">
    <property type="entry name" value="Diacylglyc_glucosyltr_N"/>
</dbReference>
<comment type="similarity">
    <text evidence="2">Belongs to the glycosyltransferase 28 family.</text>
</comment>
<name>A0A8I0A5G3_9CLOT</name>
<evidence type="ECO:0000256" key="2">
    <source>
        <dbReference type="ARBA" id="ARBA00006962"/>
    </source>
</evidence>
<evidence type="ECO:0000256" key="3">
    <source>
        <dbReference type="ARBA" id="ARBA00022676"/>
    </source>
</evidence>
<feature type="domain" description="Diacylglycerol glucosyltransferase N-terminal" evidence="6">
    <location>
        <begin position="14"/>
        <end position="179"/>
    </location>
</feature>
<dbReference type="AlphaFoldDB" id="A0A8I0A5G3"/>
<dbReference type="GO" id="GO:0016020">
    <property type="term" value="C:membrane"/>
    <property type="evidence" value="ECO:0007669"/>
    <property type="project" value="UniProtKB-SubCell"/>
</dbReference>
<comment type="subcellular location">
    <subcellularLocation>
        <location evidence="1">Membrane</location>
    </subcellularLocation>
</comment>
<dbReference type="PANTHER" id="PTHR43025">
    <property type="entry name" value="MONOGALACTOSYLDIACYLGLYCEROL SYNTHASE"/>
    <property type="match status" value="1"/>
</dbReference>
<dbReference type="InterPro" id="IPR007235">
    <property type="entry name" value="Glyco_trans_28_C"/>
</dbReference>
<evidence type="ECO:0000256" key="4">
    <source>
        <dbReference type="ARBA" id="ARBA00022679"/>
    </source>
</evidence>
<protein>
    <submittedName>
        <fullName evidence="7">Glycosyltransferase</fullName>
    </submittedName>
</protein>
<evidence type="ECO:0000259" key="6">
    <source>
        <dbReference type="Pfam" id="PF06925"/>
    </source>
</evidence>